<evidence type="ECO:0000256" key="1">
    <source>
        <dbReference type="SAM" id="Phobius"/>
    </source>
</evidence>
<keyword evidence="1" id="KW-0472">Membrane</keyword>
<dbReference type="AlphaFoldDB" id="A0A2P2J1S9"/>
<reference evidence="2" key="1">
    <citation type="submission" date="2018-02" db="EMBL/GenBank/DDBJ databases">
        <title>Rhizophora mucronata_Transcriptome.</title>
        <authorList>
            <person name="Meera S.P."/>
            <person name="Sreeshan A."/>
            <person name="Augustine A."/>
        </authorList>
    </citation>
    <scope>NUCLEOTIDE SEQUENCE</scope>
    <source>
        <tissue evidence="2">Leaf</tissue>
    </source>
</reference>
<evidence type="ECO:0000313" key="2">
    <source>
        <dbReference type="EMBL" id="MBW87449.1"/>
    </source>
</evidence>
<keyword evidence="1" id="KW-1133">Transmembrane helix</keyword>
<name>A0A2P2J1S9_RHIMU</name>
<keyword evidence="1" id="KW-0812">Transmembrane</keyword>
<feature type="transmembrane region" description="Helical" evidence="1">
    <location>
        <begin position="21"/>
        <end position="38"/>
    </location>
</feature>
<protein>
    <submittedName>
        <fullName evidence="2">Uncharacterized protein</fullName>
    </submittedName>
</protein>
<organism evidence="2">
    <name type="scientific">Rhizophora mucronata</name>
    <name type="common">Asiatic mangrove</name>
    <dbReference type="NCBI Taxonomy" id="61149"/>
    <lineage>
        <taxon>Eukaryota</taxon>
        <taxon>Viridiplantae</taxon>
        <taxon>Streptophyta</taxon>
        <taxon>Embryophyta</taxon>
        <taxon>Tracheophyta</taxon>
        <taxon>Spermatophyta</taxon>
        <taxon>Magnoliopsida</taxon>
        <taxon>eudicotyledons</taxon>
        <taxon>Gunneridae</taxon>
        <taxon>Pentapetalae</taxon>
        <taxon>rosids</taxon>
        <taxon>fabids</taxon>
        <taxon>Malpighiales</taxon>
        <taxon>Rhizophoraceae</taxon>
        <taxon>Rhizophora</taxon>
    </lineage>
</organism>
<proteinExistence type="predicted"/>
<accession>A0A2P2J1S9</accession>
<dbReference type="EMBL" id="GGEC01006966">
    <property type="protein sequence ID" value="MBW87449.1"/>
    <property type="molecule type" value="Transcribed_RNA"/>
</dbReference>
<sequence length="68" mass="7988">MCALRRTRLCFRMPSCKHCKIILLVILFIYLAPCHIRNKHSGVSVRRRAGVSCFCWFANGPIFNWFEV</sequence>